<evidence type="ECO:0000256" key="2">
    <source>
        <dbReference type="ARBA" id="ARBA00010892"/>
    </source>
</evidence>
<comment type="similarity">
    <text evidence="2 8">Belongs to the NiCoT transporter (TC 2.A.52) family.</text>
</comment>
<dbReference type="InterPro" id="IPR004688">
    <property type="entry name" value="Ni/Co_transpt"/>
</dbReference>
<dbReference type="EMBL" id="BAABFR010000020">
    <property type="protein sequence ID" value="GAA4389815.1"/>
    <property type="molecule type" value="Genomic_DNA"/>
</dbReference>
<protein>
    <recommendedName>
        <fullName evidence="8">Nickel/cobalt efflux system</fullName>
    </recommendedName>
</protein>
<evidence type="ECO:0000256" key="3">
    <source>
        <dbReference type="ARBA" id="ARBA00022448"/>
    </source>
</evidence>
<keyword evidence="6 8" id="KW-1133">Transmembrane helix</keyword>
<feature type="transmembrane region" description="Helical" evidence="8">
    <location>
        <begin position="66"/>
        <end position="91"/>
    </location>
</feature>
<evidence type="ECO:0000313" key="10">
    <source>
        <dbReference type="Proteomes" id="UP001500635"/>
    </source>
</evidence>
<accession>A0ABP8JF73</accession>
<evidence type="ECO:0000256" key="8">
    <source>
        <dbReference type="RuleBase" id="RU362101"/>
    </source>
</evidence>
<evidence type="ECO:0000256" key="6">
    <source>
        <dbReference type="ARBA" id="ARBA00022989"/>
    </source>
</evidence>
<keyword evidence="3 8" id="KW-0813">Transport</keyword>
<evidence type="ECO:0000256" key="4">
    <source>
        <dbReference type="ARBA" id="ARBA00022596"/>
    </source>
</evidence>
<dbReference type="PANTHER" id="PTHR31611">
    <property type="entry name" value="HIGH-AFFINITY NICKEL TRANSPORT PROTEIN NIC1"/>
    <property type="match status" value="1"/>
</dbReference>
<reference evidence="10" key="1">
    <citation type="journal article" date="2019" name="Int. J. Syst. Evol. Microbiol.">
        <title>The Global Catalogue of Microorganisms (GCM) 10K type strain sequencing project: providing services to taxonomists for standard genome sequencing and annotation.</title>
        <authorList>
            <consortium name="The Broad Institute Genomics Platform"/>
            <consortium name="The Broad Institute Genome Sequencing Center for Infectious Disease"/>
            <person name="Wu L."/>
            <person name="Ma J."/>
        </authorList>
    </citation>
    <scope>NUCLEOTIDE SEQUENCE [LARGE SCALE GENOMIC DNA]</scope>
    <source>
        <strain evidence="10">JCM 17688</strain>
    </source>
</reference>
<dbReference type="PANTHER" id="PTHR31611:SF0">
    <property type="entry name" value="HIGH-AFFINITY NICKEL TRANSPORT PROTEIN NIC1"/>
    <property type="match status" value="1"/>
</dbReference>
<organism evidence="9 10">
    <name type="scientific">Tsukamurella soli</name>
    <dbReference type="NCBI Taxonomy" id="644556"/>
    <lineage>
        <taxon>Bacteria</taxon>
        <taxon>Bacillati</taxon>
        <taxon>Actinomycetota</taxon>
        <taxon>Actinomycetes</taxon>
        <taxon>Mycobacteriales</taxon>
        <taxon>Tsukamurellaceae</taxon>
        <taxon>Tsukamurella</taxon>
    </lineage>
</organism>
<sequence length="101" mass="10986">MGSVAGRGIEARHPRPLRSVRHRLGATAYTLGRRHTFDADHIAAIDNTTRKLLSDNLRRESTTVGFYFSLGHSTVVFALWALIALSVRALAGQIDGSAASR</sequence>
<dbReference type="InterPro" id="IPR011541">
    <property type="entry name" value="Ni/Co_transpt_high_affinity"/>
</dbReference>
<evidence type="ECO:0000313" key="9">
    <source>
        <dbReference type="EMBL" id="GAA4389815.1"/>
    </source>
</evidence>
<keyword evidence="10" id="KW-1185">Reference proteome</keyword>
<evidence type="ECO:0000256" key="7">
    <source>
        <dbReference type="ARBA" id="ARBA00023136"/>
    </source>
</evidence>
<evidence type="ECO:0000256" key="1">
    <source>
        <dbReference type="ARBA" id="ARBA00004127"/>
    </source>
</evidence>
<comment type="caution">
    <text evidence="8">Lacks conserved residue(s) required for the propagation of feature annotation.</text>
</comment>
<comment type="subcellular location">
    <subcellularLocation>
        <location evidence="8">Cell membrane</location>
        <topology evidence="8">Multi-pass membrane protein</topology>
    </subcellularLocation>
    <subcellularLocation>
        <location evidence="1">Endomembrane system</location>
        <topology evidence="1">Multi-pass membrane protein</topology>
    </subcellularLocation>
</comment>
<dbReference type="Proteomes" id="UP001500635">
    <property type="component" value="Unassembled WGS sequence"/>
</dbReference>
<dbReference type="RefSeq" id="WP_385920517.1">
    <property type="nucleotide sequence ID" value="NZ_BAABFR010000020.1"/>
</dbReference>
<gene>
    <name evidence="9" type="ORF">GCM10023147_17060</name>
</gene>
<keyword evidence="7 8" id="KW-0472">Membrane</keyword>
<evidence type="ECO:0000256" key="5">
    <source>
        <dbReference type="ARBA" id="ARBA00022692"/>
    </source>
</evidence>
<dbReference type="Pfam" id="PF03824">
    <property type="entry name" value="NicO"/>
    <property type="match status" value="1"/>
</dbReference>
<keyword evidence="5 8" id="KW-0812">Transmembrane</keyword>
<name>A0ABP8JF73_9ACTN</name>
<comment type="caution">
    <text evidence="9">The sequence shown here is derived from an EMBL/GenBank/DDBJ whole genome shotgun (WGS) entry which is preliminary data.</text>
</comment>
<keyword evidence="4" id="KW-0533">Nickel</keyword>
<proteinExistence type="inferred from homology"/>